<evidence type="ECO:0000256" key="6">
    <source>
        <dbReference type="ARBA" id="ARBA00023136"/>
    </source>
</evidence>
<feature type="domain" description="Type II secretion system protein GspF" evidence="8">
    <location>
        <begin position="272"/>
        <end position="394"/>
    </location>
</feature>
<comment type="subcellular location">
    <subcellularLocation>
        <location evidence="1">Cell membrane</location>
        <topology evidence="1">Multi-pass membrane protein</topology>
    </subcellularLocation>
</comment>
<feature type="transmembrane region" description="Helical" evidence="7">
    <location>
        <begin position="168"/>
        <end position="191"/>
    </location>
</feature>
<evidence type="ECO:0000256" key="2">
    <source>
        <dbReference type="ARBA" id="ARBA00005745"/>
    </source>
</evidence>
<sequence>MNKNIDMDLFYYKAKDIKGNVLKGTCNEKEKVNIYKELRAKGYFLLNITNKNIFKIRSEKITLKDCSILCNKLYMLMASGINITDAINIVYEDFNNTPVKNSLYTIKNNILRGDSIYNSFRAFSNIYPKFLLSMIYIGEESGRIQYVFSDLKNFYENKYKFNKEIKNALIYPIIVLIAFIIMLYILIHMVVPSFIGIFNELGGSIPKKTLGMITAIKVFNVILGILFISISFILLSSKFFYKRYKIKYEIDNLKIKTPILGQIYKNIFICNFSNSMNLMIKSGIPINKSLNLLEEITDNYIFKENIKNLNKNIKDGKSISFSLNKCNFSNKILLSMVRVGEESGKLEESFYSVYNILKKDLEEKLKVSVKLIEPTIIIFMSLIICIIFLYVFIPMMNLVDLI</sequence>
<evidence type="ECO:0000256" key="4">
    <source>
        <dbReference type="ARBA" id="ARBA00022692"/>
    </source>
</evidence>
<accession>A0A0S6U842</accession>
<feature type="transmembrane region" description="Helical" evidence="7">
    <location>
        <begin position="371"/>
        <end position="393"/>
    </location>
</feature>
<dbReference type="EMBL" id="DF384213">
    <property type="protein sequence ID" value="GAE02407.1"/>
    <property type="molecule type" value="Genomic_DNA"/>
</dbReference>
<dbReference type="InterPro" id="IPR042094">
    <property type="entry name" value="T2SS_GspF_sf"/>
</dbReference>
<dbReference type="Proteomes" id="UP000054164">
    <property type="component" value="Unassembled WGS sequence"/>
</dbReference>
<proteinExistence type="inferred from homology"/>
<keyword evidence="5 7" id="KW-1133">Transmembrane helix</keyword>
<evidence type="ECO:0000256" key="5">
    <source>
        <dbReference type="ARBA" id="ARBA00022989"/>
    </source>
</evidence>
<comment type="similarity">
    <text evidence="2">Belongs to the GSP F family.</text>
</comment>
<evidence type="ECO:0000256" key="7">
    <source>
        <dbReference type="SAM" id="Phobius"/>
    </source>
</evidence>
<protein>
    <submittedName>
        <fullName evidence="9">Type II secretion system protein F</fullName>
    </submittedName>
</protein>
<dbReference type="InterPro" id="IPR018076">
    <property type="entry name" value="T2SS_GspF_dom"/>
</dbReference>
<evidence type="ECO:0000256" key="1">
    <source>
        <dbReference type="ARBA" id="ARBA00004651"/>
    </source>
</evidence>
<feature type="domain" description="Type II secretion system protein GspF" evidence="8">
    <location>
        <begin position="70"/>
        <end position="192"/>
    </location>
</feature>
<dbReference type="HOGENOM" id="CLU_035032_0_0_9"/>
<dbReference type="AlphaFoldDB" id="A0A0S6U842"/>
<dbReference type="Pfam" id="PF00482">
    <property type="entry name" value="T2SSF"/>
    <property type="match status" value="2"/>
</dbReference>
<dbReference type="GO" id="GO:0005886">
    <property type="term" value="C:plasma membrane"/>
    <property type="evidence" value="ECO:0007669"/>
    <property type="project" value="UniProtKB-SubCell"/>
</dbReference>
<dbReference type="PANTHER" id="PTHR30012:SF0">
    <property type="entry name" value="TYPE II SECRETION SYSTEM PROTEIN F-RELATED"/>
    <property type="match status" value="1"/>
</dbReference>
<organism evidence="9">
    <name type="scientific">Clostridium botulinum B str. Osaka05</name>
    <dbReference type="NCBI Taxonomy" id="1407017"/>
    <lineage>
        <taxon>Bacteria</taxon>
        <taxon>Bacillati</taxon>
        <taxon>Bacillota</taxon>
        <taxon>Clostridia</taxon>
        <taxon>Eubacteriales</taxon>
        <taxon>Clostridiaceae</taxon>
        <taxon>Clostridium</taxon>
    </lineage>
</organism>
<gene>
    <name evidence="9" type="ORF">CBO05C_2097</name>
</gene>
<keyword evidence="3" id="KW-1003">Cell membrane</keyword>
<dbReference type="Gene3D" id="1.20.81.30">
    <property type="entry name" value="Type II secretion system (T2SS), domain F"/>
    <property type="match status" value="2"/>
</dbReference>
<evidence type="ECO:0000256" key="3">
    <source>
        <dbReference type="ARBA" id="ARBA00022475"/>
    </source>
</evidence>
<keyword evidence="6 7" id="KW-0472">Membrane</keyword>
<name>A0A0S6U842_CLOBO</name>
<evidence type="ECO:0000313" key="9">
    <source>
        <dbReference type="EMBL" id="GAE02407.1"/>
    </source>
</evidence>
<dbReference type="PRINTS" id="PR00812">
    <property type="entry name" value="BCTERIALGSPF"/>
</dbReference>
<feature type="transmembrane region" description="Helical" evidence="7">
    <location>
        <begin position="211"/>
        <end position="235"/>
    </location>
</feature>
<keyword evidence="4 7" id="KW-0812">Transmembrane</keyword>
<dbReference type="InterPro" id="IPR003004">
    <property type="entry name" value="GspF/PilC"/>
</dbReference>
<dbReference type="PANTHER" id="PTHR30012">
    <property type="entry name" value="GENERAL SECRETION PATHWAY PROTEIN"/>
    <property type="match status" value="1"/>
</dbReference>
<evidence type="ECO:0000259" key="8">
    <source>
        <dbReference type="Pfam" id="PF00482"/>
    </source>
</evidence>
<reference evidence="9" key="1">
    <citation type="submission" date="2013-10" db="EMBL/GenBank/DDBJ databases">
        <title>Draft genome sequence of Clostridium botulinum type B strain Osaka05.</title>
        <authorList>
            <person name="Sakaguchi Y."/>
            <person name="Hosomi K."/>
            <person name="Uchiyama J."/>
            <person name="Ogura Y."/>
            <person name="Sakaguchi M."/>
            <person name="Kohda T."/>
            <person name="Mukamoto M."/>
            <person name="Misawa N."/>
            <person name="Matsuzaki S."/>
            <person name="Hayashi T."/>
            <person name="Kozaki S."/>
        </authorList>
    </citation>
    <scope>NUCLEOTIDE SEQUENCE</scope>
    <source>
        <strain evidence="9">Osaka05</strain>
    </source>
</reference>